<comment type="subunit">
    <text evidence="5">Homotetramer; a dimer of dimers.</text>
</comment>
<dbReference type="InterPro" id="IPR058592">
    <property type="entry name" value="Gtf3_C"/>
</dbReference>
<dbReference type="Pfam" id="PF26337">
    <property type="entry name" value="Gtf3_C"/>
    <property type="match status" value="1"/>
</dbReference>
<dbReference type="HAMAP" id="MF_00841">
    <property type="entry name" value="Gtf3"/>
    <property type="match status" value="1"/>
</dbReference>
<evidence type="ECO:0000256" key="2">
    <source>
        <dbReference type="ARBA" id="ARBA00022676"/>
    </source>
</evidence>
<accession>A0A4S2EKB8</accession>
<comment type="domain">
    <text evidence="5">Dimerizes via the C-terminus; dimerization is required for tetramer formation. Binds protein substrate via an exposed loop in the N-terminus.</text>
</comment>
<dbReference type="EMBL" id="SRYK01000008">
    <property type="protein sequence ID" value="TGY56528.1"/>
    <property type="molecule type" value="Genomic_DNA"/>
</dbReference>
<comment type="caution">
    <text evidence="8">The sequence shown here is derived from an EMBL/GenBank/DDBJ whole genome shotgun (WGS) entry which is preliminary data.</text>
</comment>
<dbReference type="UniPathway" id="UPA00378"/>
<feature type="binding site" evidence="5">
    <location>
        <begin position="249"/>
        <end position="254"/>
    </location>
    <ligand>
        <name>UDP</name>
        <dbReference type="ChEBI" id="CHEBI:58223"/>
    </ligand>
</feature>
<dbReference type="Pfam" id="PF26334">
    <property type="entry name" value="Gtf3_N"/>
    <property type="match status" value="1"/>
</dbReference>
<dbReference type="EC" id="2.4.1.-" evidence="5"/>
<dbReference type="GO" id="GO:0035251">
    <property type="term" value="F:UDP-glucosyltransferase activity"/>
    <property type="evidence" value="ECO:0007669"/>
    <property type="project" value="InterPro"/>
</dbReference>
<evidence type="ECO:0000256" key="3">
    <source>
        <dbReference type="ARBA" id="ARBA00022679"/>
    </source>
</evidence>
<evidence type="ECO:0000256" key="4">
    <source>
        <dbReference type="ARBA" id="ARBA00022741"/>
    </source>
</evidence>
<comment type="caution">
    <text evidence="5">Lacks conserved residue(s) required for the propagation of feature annotation.</text>
</comment>
<dbReference type="InterPro" id="IPR058591">
    <property type="entry name" value="Gtf3_N"/>
</dbReference>
<gene>
    <name evidence="5" type="primary">gtf3</name>
    <name evidence="8" type="ORF">E5340_03025</name>
</gene>
<evidence type="ECO:0000313" key="9">
    <source>
        <dbReference type="Proteomes" id="UP000306855"/>
    </source>
</evidence>
<evidence type="ECO:0000259" key="6">
    <source>
        <dbReference type="Pfam" id="PF26334"/>
    </source>
</evidence>
<dbReference type="RefSeq" id="WP_135941949.1">
    <property type="nucleotide sequence ID" value="NZ_SRYK01000008.1"/>
</dbReference>
<name>A0A4S2EKB8_9LACO</name>
<protein>
    <recommendedName>
        <fullName evidence="5">Glucosyltransferase 3</fullName>
        <ecNumber evidence="5">2.4.1.-</ecNumber>
    </recommendedName>
</protein>
<dbReference type="PIRSF" id="PIRSF007023">
    <property type="entry name" value="UDP-Galf_transf"/>
    <property type="match status" value="1"/>
</dbReference>
<sequence length="335" mass="38348">MKVHMTNIHGMTKNSVAQIAQNMTSQFGKQLGFNEIGIYNYPISVDSPTELSKRFDGMVASVSNNDIVIYQAPSWNTIEFDHAFVDHLKRYSKLKLIIFIHDVPPLMFAGNRYLLPTFIDFYQKADLLIVPSEQMYHFLRENGLAEKKYVVQHMWDHPLDANMLYDTTEIKRLNFAGDPTKFTFVQDWQHDTPLHLFASKKPTATDLNLIYEGWLNDAELCIKLSKNGGFGLVWNDGGYTQEYTSKYISYKLGTYLAAGLPVIIPRGISNEELISKNNLGFAVDSITEALEKLERLTQEEYLQYKNAVKEFAPLLQQGYFTKQALVQAVFEVLQA</sequence>
<dbReference type="Gene3D" id="3.40.50.2000">
    <property type="entry name" value="Glycogen Phosphorylase B"/>
    <property type="match status" value="2"/>
</dbReference>
<proteinExistence type="inferred from homology"/>
<dbReference type="GO" id="GO:0000166">
    <property type="term" value="F:nucleotide binding"/>
    <property type="evidence" value="ECO:0007669"/>
    <property type="project" value="UniProtKB-KW"/>
</dbReference>
<evidence type="ECO:0000256" key="5">
    <source>
        <dbReference type="HAMAP-Rule" id="MF_00841"/>
    </source>
</evidence>
<keyword evidence="4 5" id="KW-0547">Nucleotide-binding</keyword>
<evidence type="ECO:0000256" key="1">
    <source>
        <dbReference type="ARBA" id="ARBA00004922"/>
    </source>
</evidence>
<feature type="binding site" evidence="5">
    <location>
        <position position="181"/>
    </location>
    <ligand>
        <name>UDP</name>
        <dbReference type="ChEBI" id="CHEBI:58223"/>
    </ligand>
</feature>
<comment type="pathway">
    <text evidence="1 5">Protein modification; protein glycosylation.</text>
</comment>
<comment type="function">
    <text evidence="5">Required for polymorphic O-glycosylation of the serine-rich repeat protein in this bacteria. Catalyzes the second step in glycosylation by transferring a sugar from a UDP-activated sugar to the terminal GlcNAc moiety of the 3-O-(N-acetyl-alpha-D-glucosaminyl)-L-seryl-[protein] resulting from the first glycosylation step.</text>
</comment>
<reference evidence="8 9" key="1">
    <citation type="submission" date="2019-04" db="EMBL/GenBank/DDBJ databases">
        <title>Microbes associate with the intestines of laboratory mice.</title>
        <authorList>
            <person name="Navarre W."/>
            <person name="Wong E."/>
            <person name="Huang K."/>
            <person name="Tropini C."/>
            <person name="Ng K."/>
            <person name="Yu B."/>
        </authorList>
    </citation>
    <scope>NUCLEOTIDE SEQUENCE [LARGE SCALE GENOMIC DNA]</scope>
    <source>
        <strain evidence="8 9">NM26_J9</strain>
    </source>
</reference>
<dbReference type="InterPro" id="IPR043676">
    <property type="entry name" value="Gtf3"/>
</dbReference>
<evidence type="ECO:0000259" key="7">
    <source>
        <dbReference type="Pfam" id="PF26337"/>
    </source>
</evidence>
<organism evidence="8 9">
    <name type="scientific">Ligilactobacillus murinus</name>
    <dbReference type="NCBI Taxonomy" id="1622"/>
    <lineage>
        <taxon>Bacteria</taxon>
        <taxon>Bacillati</taxon>
        <taxon>Bacillota</taxon>
        <taxon>Bacilli</taxon>
        <taxon>Lactobacillales</taxon>
        <taxon>Lactobacillaceae</taxon>
        <taxon>Ligilactobacillus</taxon>
    </lineage>
</organism>
<evidence type="ECO:0000313" key="8">
    <source>
        <dbReference type="EMBL" id="TGY56528.1"/>
    </source>
</evidence>
<dbReference type="SUPFAM" id="SSF53756">
    <property type="entry name" value="UDP-Glycosyltransferase/glycogen phosphorylase"/>
    <property type="match status" value="1"/>
</dbReference>
<keyword evidence="2 5" id="KW-0328">Glycosyltransferase</keyword>
<dbReference type="Proteomes" id="UP000306855">
    <property type="component" value="Unassembled WGS sequence"/>
</dbReference>
<dbReference type="AlphaFoldDB" id="A0A4S2EKB8"/>
<keyword evidence="3 5" id="KW-0808">Transferase</keyword>
<feature type="domain" description="Glucosyltransferase 3-like C-terminal" evidence="7">
    <location>
        <begin position="173"/>
        <end position="328"/>
    </location>
</feature>
<feature type="domain" description="Glucosyltransferase 3-like N-terminal" evidence="6">
    <location>
        <begin position="2"/>
        <end position="154"/>
    </location>
</feature>
<comment type="similarity">
    <text evidence="5">Belongs to the Gtf3 glucosyltransferase family.</text>
</comment>